<dbReference type="PANTHER" id="PTHR10877:SF183">
    <property type="entry name" value="AT14535P-RELATED"/>
    <property type="match status" value="1"/>
</dbReference>
<feature type="transmembrane region" description="Helical" evidence="1">
    <location>
        <begin position="68"/>
        <end position="86"/>
    </location>
</feature>
<reference evidence="2 3" key="1">
    <citation type="submission" date="2019-08" db="EMBL/GenBank/DDBJ databases">
        <authorList>
            <person name="Alioto T."/>
            <person name="Alioto T."/>
            <person name="Gomez Garrido J."/>
        </authorList>
    </citation>
    <scope>NUCLEOTIDE SEQUENCE [LARGE SCALE GENOMIC DNA]</scope>
</reference>
<name>A0A5E4MW98_9HEMI</name>
<dbReference type="Proteomes" id="UP000325440">
    <property type="component" value="Unassembled WGS sequence"/>
</dbReference>
<keyword evidence="3" id="KW-1185">Reference proteome</keyword>
<keyword evidence="1" id="KW-0472">Membrane</keyword>
<dbReference type="EMBL" id="CABPRJ010001434">
    <property type="protein sequence ID" value="VVC36592.1"/>
    <property type="molecule type" value="Genomic_DNA"/>
</dbReference>
<evidence type="ECO:0000256" key="1">
    <source>
        <dbReference type="SAM" id="Phobius"/>
    </source>
</evidence>
<dbReference type="InterPro" id="IPR051223">
    <property type="entry name" value="Polycystin"/>
</dbReference>
<protein>
    <submittedName>
        <fullName evidence="2">Uncharacterized protein</fullName>
    </submittedName>
</protein>
<dbReference type="GO" id="GO:0005262">
    <property type="term" value="F:calcium channel activity"/>
    <property type="evidence" value="ECO:0007669"/>
    <property type="project" value="TreeGrafter"/>
</dbReference>
<proteinExistence type="predicted"/>
<evidence type="ECO:0000313" key="2">
    <source>
        <dbReference type="EMBL" id="VVC36592.1"/>
    </source>
</evidence>
<keyword evidence="1" id="KW-1133">Transmembrane helix</keyword>
<dbReference type="AlphaFoldDB" id="A0A5E4MW98"/>
<accession>A0A5E4MW98</accession>
<sequence length="128" mass="15283">MWVFEVERWFSLRQSTECIEHVVYIAALEYDWRRVAKEYSYVGIREKHLWASVFMCHPRSPITRCQRLGVILCAILSLMLSSLMFYELKHTDEEEFEKYELKLREILIAIQSGIIQAALTISVHYCFQ</sequence>
<dbReference type="GO" id="GO:0050982">
    <property type="term" value="P:detection of mechanical stimulus"/>
    <property type="evidence" value="ECO:0007669"/>
    <property type="project" value="TreeGrafter"/>
</dbReference>
<dbReference type="OrthoDB" id="5322100at2759"/>
<dbReference type="PANTHER" id="PTHR10877">
    <property type="entry name" value="POLYCYSTIN FAMILY MEMBER"/>
    <property type="match status" value="1"/>
</dbReference>
<dbReference type="GO" id="GO:0016020">
    <property type="term" value="C:membrane"/>
    <property type="evidence" value="ECO:0007669"/>
    <property type="project" value="TreeGrafter"/>
</dbReference>
<gene>
    <name evidence="2" type="ORF">CINCED_3A004184</name>
</gene>
<keyword evidence="1" id="KW-0812">Transmembrane</keyword>
<evidence type="ECO:0000313" key="3">
    <source>
        <dbReference type="Proteomes" id="UP000325440"/>
    </source>
</evidence>
<organism evidence="2 3">
    <name type="scientific">Cinara cedri</name>
    <dbReference type="NCBI Taxonomy" id="506608"/>
    <lineage>
        <taxon>Eukaryota</taxon>
        <taxon>Metazoa</taxon>
        <taxon>Ecdysozoa</taxon>
        <taxon>Arthropoda</taxon>
        <taxon>Hexapoda</taxon>
        <taxon>Insecta</taxon>
        <taxon>Pterygota</taxon>
        <taxon>Neoptera</taxon>
        <taxon>Paraneoptera</taxon>
        <taxon>Hemiptera</taxon>
        <taxon>Sternorrhyncha</taxon>
        <taxon>Aphidomorpha</taxon>
        <taxon>Aphidoidea</taxon>
        <taxon>Aphididae</taxon>
        <taxon>Lachninae</taxon>
        <taxon>Cinara</taxon>
    </lineage>
</organism>
<feature type="transmembrane region" description="Helical" evidence="1">
    <location>
        <begin position="106"/>
        <end position="127"/>
    </location>
</feature>